<dbReference type="SMR" id="A0A2J8M9Z8"/>
<reference evidence="2 3" key="1">
    <citation type="submission" date="2017-12" db="EMBL/GenBank/DDBJ databases">
        <title>High-resolution comparative analysis of great ape genomes.</title>
        <authorList>
            <person name="Pollen A."/>
            <person name="Hastie A."/>
            <person name="Hormozdiari F."/>
            <person name="Dougherty M."/>
            <person name="Liu R."/>
            <person name="Chaisson M."/>
            <person name="Hoppe E."/>
            <person name="Hill C."/>
            <person name="Pang A."/>
            <person name="Hillier L."/>
            <person name="Baker C."/>
            <person name="Armstrong J."/>
            <person name="Shendure J."/>
            <person name="Paten B."/>
            <person name="Wilson R."/>
            <person name="Chao H."/>
            <person name="Schneider V."/>
            <person name="Ventura M."/>
            <person name="Kronenberg Z."/>
            <person name="Murali S."/>
            <person name="Gordon D."/>
            <person name="Cantsilieris S."/>
            <person name="Munson K."/>
            <person name="Nelson B."/>
            <person name="Raja A."/>
            <person name="Underwood J."/>
            <person name="Diekhans M."/>
            <person name="Fiddes I."/>
            <person name="Haussler D."/>
            <person name="Eichler E."/>
        </authorList>
    </citation>
    <scope>NUCLEOTIDE SEQUENCE [LARGE SCALE GENOMIC DNA]</scope>
    <source>
        <strain evidence="2">Yerkes chimp pedigree #C0471</strain>
        <tissue evidence="2">Blood</tissue>
    </source>
</reference>
<dbReference type="EMBL" id="NBAG03000263">
    <property type="protein sequence ID" value="PNI56337.1"/>
    <property type="molecule type" value="Genomic_DNA"/>
</dbReference>
<dbReference type="Proteomes" id="UP000236370">
    <property type="component" value="Unassembled WGS sequence"/>
</dbReference>
<dbReference type="EMBL" id="NBAG03000263">
    <property type="protein sequence ID" value="PNI56339.1"/>
    <property type="molecule type" value="Genomic_DNA"/>
</dbReference>
<evidence type="ECO:0000313" key="3">
    <source>
        <dbReference type="Proteomes" id="UP000236370"/>
    </source>
</evidence>
<evidence type="ECO:0000313" key="1">
    <source>
        <dbReference type="EMBL" id="PNI56337.1"/>
    </source>
</evidence>
<evidence type="ECO:0000313" key="2">
    <source>
        <dbReference type="EMBL" id="PNI56339.1"/>
    </source>
</evidence>
<organism evidence="2 3">
    <name type="scientific">Pan troglodytes</name>
    <name type="common">Chimpanzee</name>
    <dbReference type="NCBI Taxonomy" id="9598"/>
    <lineage>
        <taxon>Eukaryota</taxon>
        <taxon>Metazoa</taxon>
        <taxon>Chordata</taxon>
        <taxon>Craniata</taxon>
        <taxon>Vertebrata</taxon>
        <taxon>Euteleostomi</taxon>
        <taxon>Mammalia</taxon>
        <taxon>Eutheria</taxon>
        <taxon>Euarchontoglires</taxon>
        <taxon>Primates</taxon>
        <taxon>Haplorrhini</taxon>
        <taxon>Catarrhini</taxon>
        <taxon>Hominidae</taxon>
        <taxon>Pan</taxon>
    </lineage>
</organism>
<sequence>MDRGEQAFYFIWNFWLELGKDLSFLHSYKMSAENRPSP</sequence>
<protein>
    <submittedName>
        <fullName evidence="1">TPD52 isoform 16</fullName>
    </submittedName>
    <submittedName>
        <fullName evidence="2">TPD52 isoform 20</fullName>
    </submittedName>
</protein>
<comment type="caution">
    <text evidence="2">The sequence shown here is derived from an EMBL/GenBank/DDBJ whole genome shotgun (WGS) entry which is preliminary data.</text>
</comment>
<name>A0A2J8M9Z8_PANTR</name>
<proteinExistence type="predicted"/>
<dbReference type="AlphaFoldDB" id="A0A2J8M9Z8"/>
<accession>A0A2J8M9Z8</accession>
<gene>
    <name evidence="2" type="ORF">CK820_G0022391</name>
</gene>